<dbReference type="AlphaFoldDB" id="A0AAW2LD90"/>
<dbReference type="PROSITE" id="PS00131">
    <property type="entry name" value="CARBOXYPEPT_SER_SER"/>
    <property type="match status" value="1"/>
</dbReference>
<dbReference type="Gene3D" id="3.40.50.1820">
    <property type="entry name" value="alpha/beta hydrolase"/>
    <property type="match status" value="1"/>
</dbReference>
<feature type="chain" id="PRO_5043109499" description="Carboxypeptidase" evidence="4">
    <location>
        <begin position="27"/>
        <end position="562"/>
    </location>
</feature>
<dbReference type="GO" id="GO:0005576">
    <property type="term" value="C:extracellular region"/>
    <property type="evidence" value="ECO:0007669"/>
    <property type="project" value="UniProtKB-SubCell"/>
</dbReference>
<dbReference type="InterPro" id="IPR001563">
    <property type="entry name" value="Peptidase_S10"/>
</dbReference>
<reference evidence="5" key="1">
    <citation type="submission" date="2020-06" db="EMBL/GenBank/DDBJ databases">
        <authorList>
            <person name="Li T."/>
            <person name="Hu X."/>
            <person name="Zhang T."/>
            <person name="Song X."/>
            <person name="Zhang H."/>
            <person name="Dai N."/>
            <person name="Sheng W."/>
            <person name="Hou X."/>
            <person name="Wei L."/>
        </authorList>
    </citation>
    <scope>NUCLEOTIDE SEQUENCE</scope>
    <source>
        <strain evidence="5">G01</strain>
        <tissue evidence="5">Leaf</tissue>
    </source>
</reference>
<organism evidence="5">
    <name type="scientific">Sesamum angustifolium</name>
    <dbReference type="NCBI Taxonomy" id="2727405"/>
    <lineage>
        <taxon>Eukaryota</taxon>
        <taxon>Viridiplantae</taxon>
        <taxon>Streptophyta</taxon>
        <taxon>Embryophyta</taxon>
        <taxon>Tracheophyta</taxon>
        <taxon>Spermatophyta</taxon>
        <taxon>Magnoliopsida</taxon>
        <taxon>eudicotyledons</taxon>
        <taxon>Gunneridae</taxon>
        <taxon>Pentapetalae</taxon>
        <taxon>asterids</taxon>
        <taxon>lamiids</taxon>
        <taxon>Lamiales</taxon>
        <taxon>Pedaliaceae</taxon>
        <taxon>Sesamum</taxon>
    </lineage>
</organism>
<evidence type="ECO:0000313" key="5">
    <source>
        <dbReference type="EMBL" id="KAL0317357.1"/>
    </source>
</evidence>
<dbReference type="GO" id="GO:0004185">
    <property type="term" value="F:serine-type carboxypeptidase activity"/>
    <property type="evidence" value="ECO:0007669"/>
    <property type="project" value="UniProtKB-UniRule"/>
</dbReference>
<evidence type="ECO:0000256" key="4">
    <source>
        <dbReference type="RuleBase" id="RU361156"/>
    </source>
</evidence>
<proteinExistence type="inferred from homology"/>
<dbReference type="FunFam" id="3.40.50.1820:FF:001148">
    <property type="entry name" value="Carboxypeptidase"/>
    <property type="match status" value="1"/>
</dbReference>
<dbReference type="InterPro" id="IPR029058">
    <property type="entry name" value="AB_hydrolase_fold"/>
</dbReference>
<comment type="subcellular location">
    <subcellularLocation>
        <location evidence="1">Secreted</location>
    </subcellularLocation>
</comment>
<evidence type="ECO:0000256" key="1">
    <source>
        <dbReference type="ARBA" id="ARBA00004613"/>
    </source>
</evidence>
<dbReference type="PANTHER" id="PTHR11802">
    <property type="entry name" value="SERINE PROTEASE FAMILY S10 SERINE CARBOXYPEPTIDASE"/>
    <property type="match status" value="1"/>
</dbReference>
<keyword evidence="4" id="KW-0732">Signal</keyword>
<dbReference type="GO" id="GO:0005773">
    <property type="term" value="C:vacuole"/>
    <property type="evidence" value="ECO:0007669"/>
    <property type="project" value="TreeGrafter"/>
</dbReference>
<reference evidence="5" key="2">
    <citation type="journal article" date="2024" name="Plant">
        <title>Genomic evolution and insights into agronomic trait innovations of Sesamum species.</title>
        <authorList>
            <person name="Miao H."/>
            <person name="Wang L."/>
            <person name="Qu L."/>
            <person name="Liu H."/>
            <person name="Sun Y."/>
            <person name="Le M."/>
            <person name="Wang Q."/>
            <person name="Wei S."/>
            <person name="Zheng Y."/>
            <person name="Lin W."/>
            <person name="Duan Y."/>
            <person name="Cao H."/>
            <person name="Xiong S."/>
            <person name="Wang X."/>
            <person name="Wei L."/>
            <person name="Li C."/>
            <person name="Ma Q."/>
            <person name="Ju M."/>
            <person name="Zhao R."/>
            <person name="Li G."/>
            <person name="Mu C."/>
            <person name="Tian Q."/>
            <person name="Mei H."/>
            <person name="Zhang T."/>
            <person name="Gao T."/>
            <person name="Zhang H."/>
        </authorList>
    </citation>
    <scope>NUCLEOTIDE SEQUENCE</scope>
    <source>
        <strain evidence="5">G01</strain>
    </source>
</reference>
<keyword evidence="4" id="KW-0645">Protease</keyword>
<keyword evidence="4" id="KW-0378">Hydrolase</keyword>
<dbReference type="SUPFAM" id="SSF53474">
    <property type="entry name" value="alpha/beta-Hydrolases"/>
    <property type="match status" value="1"/>
</dbReference>
<dbReference type="PRINTS" id="PR00724">
    <property type="entry name" value="CRBOXYPTASEC"/>
</dbReference>
<evidence type="ECO:0000256" key="3">
    <source>
        <dbReference type="ARBA" id="ARBA00022525"/>
    </source>
</evidence>
<sequence length="562" mass="61791">MGSSSPSFLSLFLLLVLLSPISSVVALLRAPPRLPSVSAERLIRDLNLFPKQSINIVDDDGCFLDTPKIVERRFKFPNLVDPSGVSAEDLGHHAGYYKIQHSHGASPWECLGTLNFFLLAQDLGAMLEQAEFDLKVAFSKGSSSAPYFRCGCERICLLDDSICFVNAYSEVVAVRWLCSSEDSFYATIANNLSLVPNEYGWDQVSNILYVDQPVGTGFSYSSDRRDIRHNEKGVSDDLNDFLQAFFKEHPELAKNDFFITGESYAGHYIPAFAARVHRGNKEKEGIHVNLKGFAIGNGLTDPAIQYGAYADYALDMGLIKQSEHDRINKVLPLCEAAIKLCGTDGTVSCVAAYLVCNTIFNSIIARAGDVNICRFLGFPIDASSSAYNSGRKQSGSLAATFYATTSNLEKYLNQNSVRDALGVGNIEFVSCSPTVYQAMLVDWMRNLEVGIPALLEDGIKLLVYAGEYDLICNWLGNSRWVHAMEWSGQKEFIASPEVPFEVDGSEAGLLTSHGPLNFLKVHEAGHMVPMDQPKASLEMLKRWMKGSLSEPAAEPEALVSSM</sequence>
<accession>A0AAW2LD90</accession>
<comment type="caution">
    <text evidence="5">The sequence shown here is derived from an EMBL/GenBank/DDBJ whole genome shotgun (WGS) entry which is preliminary data.</text>
</comment>
<keyword evidence="3" id="KW-0964">Secreted</keyword>
<keyword evidence="4 5" id="KW-0121">Carboxypeptidase</keyword>
<feature type="signal peptide" evidence="4">
    <location>
        <begin position="1"/>
        <end position="26"/>
    </location>
</feature>
<evidence type="ECO:0000256" key="2">
    <source>
        <dbReference type="ARBA" id="ARBA00009431"/>
    </source>
</evidence>
<dbReference type="InterPro" id="IPR018202">
    <property type="entry name" value="Ser_caboxypep_ser_AS"/>
</dbReference>
<name>A0AAW2LD90_9LAMI</name>
<dbReference type="EMBL" id="JACGWK010000014">
    <property type="protein sequence ID" value="KAL0317357.1"/>
    <property type="molecule type" value="Genomic_DNA"/>
</dbReference>
<dbReference type="Pfam" id="PF00450">
    <property type="entry name" value="Peptidase_S10"/>
    <property type="match status" value="1"/>
</dbReference>
<gene>
    <name evidence="5" type="ORF">Sangu_2150000</name>
</gene>
<comment type="similarity">
    <text evidence="2 4">Belongs to the peptidase S10 family.</text>
</comment>
<protein>
    <recommendedName>
        <fullName evidence="4">Carboxypeptidase</fullName>
        <ecNumber evidence="4">3.4.16.-</ecNumber>
    </recommendedName>
</protein>
<dbReference type="PANTHER" id="PTHR11802:SF446">
    <property type="entry name" value="SERINE CARBOXYPEPTIDASE-LIKE 49"/>
    <property type="match status" value="1"/>
</dbReference>
<dbReference type="GO" id="GO:0006508">
    <property type="term" value="P:proteolysis"/>
    <property type="evidence" value="ECO:0007669"/>
    <property type="project" value="UniProtKB-KW"/>
</dbReference>
<dbReference type="EC" id="3.4.16.-" evidence="4"/>